<protein>
    <submittedName>
        <fullName evidence="3">Uncharacterized protein</fullName>
    </submittedName>
</protein>
<feature type="region of interest" description="Disordered" evidence="2">
    <location>
        <begin position="1"/>
        <end position="25"/>
    </location>
</feature>
<dbReference type="InterPro" id="IPR040046">
    <property type="entry name" value="FAM228"/>
</dbReference>
<dbReference type="Proteomes" id="UP000518266">
    <property type="component" value="Unassembled WGS sequence"/>
</dbReference>
<accession>A0A7J5YMV1</accession>
<organism evidence="3 4">
    <name type="scientific">Dissostichus mawsoni</name>
    <name type="common">Antarctic cod</name>
    <dbReference type="NCBI Taxonomy" id="36200"/>
    <lineage>
        <taxon>Eukaryota</taxon>
        <taxon>Metazoa</taxon>
        <taxon>Chordata</taxon>
        <taxon>Craniata</taxon>
        <taxon>Vertebrata</taxon>
        <taxon>Euteleostomi</taxon>
        <taxon>Actinopterygii</taxon>
        <taxon>Neopterygii</taxon>
        <taxon>Teleostei</taxon>
        <taxon>Neoteleostei</taxon>
        <taxon>Acanthomorphata</taxon>
        <taxon>Eupercaria</taxon>
        <taxon>Perciformes</taxon>
        <taxon>Notothenioidei</taxon>
        <taxon>Nototheniidae</taxon>
        <taxon>Dissostichus</taxon>
    </lineage>
</organism>
<gene>
    <name evidence="3" type="ORF">F7725_019486</name>
</gene>
<name>A0A7J5YMV1_DISMA</name>
<reference evidence="3 4" key="1">
    <citation type="submission" date="2020-03" db="EMBL/GenBank/DDBJ databases">
        <title>Dissostichus mawsoni Genome sequencing and assembly.</title>
        <authorList>
            <person name="Park H."/>
        </authorList>
    </citation>
    <scope>NUCLEOTIDE SEQUENCE [LARGE SCALE GENOMIC DNA]</scope>
    <source>
        <strain evidence="3">DM0001</strain>
        <tissue evidence="3">Muscle</tissue>
    </source>
</reference>
<evidence type="ECO:0000313" key="3">
    <source>
        <dbReference type="EMBL" id="KAF3849767.1"/>
    </source>
</evidence>
<comment type="caution">
    <text evidence="3">The sequence shown here is derived from an EMBL/GenBank/DDBJ whole genome shotgun (WGS) entry which is preliminary data.</text>
</comment>
<feature type="region of interest" description="Disordered" evidence="2">
    <location>
        <begin position="326"/>
        <end position="345"/>
    </location>
</feature>
<comment type="similarity">
    <text evidence="1">Belongs to the FAM228 family.</text>
</comment>
<evidence type="ECO:0000256" key="2">
    <source>
        <dbReference type="SAM" id="MobiDB-lite"/>
    </source>
</evidence>
<dbReference type="AlphaFoldDB" id="A0A7J5YMV1"/>
<sequence>MQRGRQHVEPPLQHVAESGAHAQPRAHQVRDRLAHHAHALQEVQRALPAQRLAVVEQANVKGRGGGPLDVVHHISCAVGEVRGGAAQREEGQIQHNIHSRAVIAANEVHQSMWSPPCPGLVNEREESSYNPETVSWQRKHLKTAGHLKEASPLPLLFLSSSSPRVTASAGARLRGQQRIDPMVFQECMVDVKGTTESRKTPMQPSMSMRSPGECVRAEGSEEASPSGSKLGGQQGWLSHTSLRRLQELEKFLIRRDFTELRRRELLHKRWTERVWFPLQRRVEEHVSSCGPAGFVFLEHYDLKEYDPFLLHIKKPRYLKVKIHKETSREATSEQHPATGLFTSSSHCSQKHSSGFELLGFSDSYQQAADTAALQGTS</sequence>
<dbReference type="PANTHER" id="PTHR28584">
    <property type="entry name" value="FAMILY WITH SEQUENCE SIMILARITY 228 MEMBER A"/>
    <property type="match status" value="1"/>
</dbReference>
<dbReference type="EMBL" id="JAAKFY010000011">
    <property type="protein sequence ID" value="KAF3849767.1"/>
    <property type="molecule type" value="Genomic_DNA"/>
</dbReference>
<dbReference type="PANTHER" id="PTHR28584:SF1">
    <property type="entry name" value="PROTEIN FAM228B"/>
    <property type="match status" value="1"/>
</dbReference>
<proteinExistence type="inferred from homology"/>
<keyword evidence="4" id="KW-1185">Reference proteome</keyword>
<dbReference type="OrthoDB" id="9905773at2759"/>
<evidence type="ECO:0000256" key="1">
    <source>
        <dbReference type="ARBA" id="ARBA00007753"/>
    </source>
</evidence>
<feature type="region of interest" description="Disordered" evidence="2">
    <location>
        <begin position="194"/>
        <end position="233"/>
    </location>
</feature>
<evidence type="ECO:0000313" key="4">
    <source>
        <dbReference type="Proteomes" id="UP000518266"/>
    </source>
</evidence>